<sequence length="115" mass="12769">MPFSCSVELLASPAIQLLFGVLRKVSISMVQFFGFAKRLRTCWLIIGISRATDLISQQIRRILWLSFKRSIVCPGLCCRLLGDVSLVQKGVWVFVSNAIGGMEVYGFPTVMGVLL</sequence>
<organism evidence="1 2">
    <name type="scientific">Hibiscus sabdariffa</name>
    <name type="common">roselle</name>
    <dbReference type="NCBI Taxonomy" id="183260"/>
    <lineage>
        <taxon>Eukaryota</taxon>
        <taxon>Viridiplantae</taxon>
        <taxon>Streptophyta</taxon>
        <taxon>Embryophyta</taxon>
        <taxon>Tracheophyta</taxon>
        <taxon>Spermatophyta</taxon>
        <taxon>Magnoliopsida</taxon>
        <taxon>eudicotyledons</taxon>
        <taxon>Gunneridae</taxon>
        <taxon>Pentapetalae</taxon>
        <taxon>rosids</taxon>
        <taxon>malvids</taxon>
        <taxon>Malvales</taxon>
        <taxon>Malvaceae</taxon>
        <taxon>Malvoideae</taxon>
        <taxon>Hibiscus</taxon>
    </lineage>
</organism>
<dbReference type="Proteomes" id="UP001472677">
    <property type="component" value="Unassembled WGS sequence"/>
</dbReference>
<evidence type="ECO:0000313" key="1">
    <source>
        <dbReference type="EMBL" id="KAK8497412.1"/>
    </source>
</evidence>
<proteinExistence type="predicted"/>
<keyword evidence="2" id="KW-1185">Reference proteome</keyword>
<reference evidence="1 2" key="1">
    <citation type="journal article" date="2024" name="G3 (Bethesda)">
        <title>Genome assembly of Hibiscus sabdariffa L. provides insights into metabolisms of medicinal natural products.</title>
        <authorList>
            <person name="Kim T."/>
        </authorList>
    </citation>
    <scope>NUCLEOTIDE SEQUENCE [LARGE SCALE GENOMIC DNA]</scope>
    <source>
        <strain evidence="1">TK-2024</strain>
        <tissue evidence="1">Old leaves</tissue>
    </source>
</reference>
<dbReference type="EMBL" id="JBBPBM010000309">
    <property type="protein sequence ID" value="KAK8497412.1"/>
    <property type="molecule type" value="Genomic_DNA"/>
</dbReference>
<comment type="caution">
    <text evidence="1">The sequence shown here is derived from an EMBL/GenBank/DDBJ whole genome shotgun (WGS) entry which is preliminary data.</text>
</comment>
<gene>
    <name evidence="1" type="ORF">V6N12_016932</name>
</gene>
<protein>
    <submittedName>
        <fullName evidence="1">Uncharacterized protein</fullName>
    </submittedName>
</protein>
<accession>A0ABR2ATH0</accession>
<name>A0ABR2ATH0_9ROSI</name>
<evidence type="ECO:0000313" key="2">
    <source>
        <dbReference type="Proteomes" id="UP001472677"/>
    </source>
</evidence>